<feature type="transmembrane region" description="Helical" evidence="8">
    <location>
        <begin position="18"/>
        <end position="40"/>
    </location>
</feature>
<dbReference type="PROSITE" id="PS50850">
    <property type="entry name" value="MFS"/>
    <property type="match status" value="1"/>
</dbReference>
<feature type="domain" description="Major facilitator superfamily (MFS) profile" evidence="9">
    <location>
        <begin position="18"/>
        <end position="496"/>
    </location>
</feature>
<feature type="transmembrane region" description="Helical" evidence="8">
    <location>
        <begin position="333"/>
        <end position="355"/>
    </location>
</feature>
<dbReference type="FunFam" id="1.20.1720.10:FF:000004">
    <property type="entry name" value="EmrB/QacA family drug resistance transporter"/>
    <property type="match status" value="1"/>
</dbReference>
<dbReference type="CDD" id="cd17502">
    <property type="entry name" value="MFS_Azr1_MDR_like"/>
    <property type="match status" value="1"/>
</dbReference>
<feature type="transmembrane region" description="Helical" evidence="8">
    <location>
        <begin position="83"/>
        <end position="102"/>
    </location>
</feature>
<feature type="transmembrane region" description="Helical" evidence="8">
    <location>
        <begin position="273"/>
        <end position="292"/>
    </location>
</feature>
<feature type="transmembrane region" description="Helical" evidence="8">
    <location>
        <begin position="361"/>
        <end position="386"/>
    </location>
</feature>
<keyword evidence="11" id="KW-1185">Reference proteome</keyword>
<dbReference type="PANTHER" id="PTHR23501:SF191">
    <property type="entry name" value="VACUOLAR BASIC AMINO ACID TRANSPORTER 4"/>
    <property type="match status" value="1"/>
</dbReference>
<dbReference type="PRINTS" id="PR01036">
    <property type="entry name" value="TCRTETB"/>
</dbReference>
<evidence type="ECO:0000259" key="9">
    <source>
        <dbReference type="PROSITE" id="PS50850"/>
    </source>
</evidence>
<evidence type="ECO:0000256" key="7">
    <source>
        <dbReference type="ARBA" id="ARBA00023136"/>
    </source>
</evidence>
<evidence type="ECO:0000256" key="3">
    <source>
        <dbReference type="ARBA" id="ARBA00022448"/>
    </source>
</evidence>
<protein>
    <submittedName>
        <fullName evidence="10">MFS transporter</fullName>
    </submittedName>
</protein>
<evidence type="ECO:0000313" key="11">
    <source>
        <dbReference type="Proteomes" id="UP000635606"/>
    </source>
</evidence>
<evidence type="ECO:0000256" key="8">
    <source>
        <dbReference type="SAM" id="Phobius"/>
    </source>
</evidence>
<feature type="transmembrane region" description="Helical" evidence="8">
    <location>
        <begin position="407"/>
        <end position="425"/>
    </location>
</feature>
<comment type="subcellular location">
    <subcellularLocation>
        <location evidence="1">Cell inner membrane</location>
        <topology evidence="1">Multi-pass membrane protein</topology>
    </subcellularLocation>
</comment>
<keyword evidence="3" id="KW-0813">Transport</keyword>
<comment type="caution">
    <text evidence="10">The sequence shown here is derived from an EMBL/GenBank/DDBJ whole genome shotgun (WGS) entry which is preliminary data.</text>
</comment>
<keyword evidence="6 8" id="KW-1133">Transmembrane helix</keyword>
<dbReference type="InterPro" id="IPR011701">
    <property type="entry name" value="MFS"/>
</dbReference>
<dbReference type="RefSeq" id="WP_239160649.1">
    <property type="nucleotide sequence ID" value="NZ_BOPH01000090.1"/>
</dbReference>
<reference evidence="10" key="1">
    <citation type="submission" date="2021-01" db="EMBL/GenBank/DDBJ databases">
        <title>Whole genome shotgun sequence of Virgisporangium ochraceum NBRC 16418.</title>
        <authorList>
            <person name="Komaki H."/>
            <person name="Tamura T."/>
        </authorList>
    </citation>
    <scope>NUCLEOTIDE SEQUENCE</scope>
    <source>
        <strain evidence="10">NBRC 16418</strain>
    </source>
</reference>
<keyword evidence="5 8" id="KW-0812">Transmembrane</keyword>
<evidence type="ECO:0000256" key="1">
    <source>
        <dbReference type="ARBA" id="ARBA00004429"/>
    </source>
</evidence>
<dbReference type="SUPFAM" id="SSF103473">
    <property type="entry name" value="MFS general substrate transporter"/>
    <property type="match status" value="1"/>
</dbReference>
<dbReference type="InterPro" id="IPR020846">
    <property type="entry name" value="MFS_dom"/>
</dbReference>
<feature type="transmembrane region" description="Helical" evidence="8">
    <location>
        <begin position="473"/>
        <end position="491"/>
    </location>
</feature>
<dbReference type="Gene3D" id="1.20.1720.10">
    <property type="entry name" value="Multidrug resistance protein D"/>
    <property type="match status" value="1"/>
</dbReference>
<evidence type="ECO:0000256" key="5">
    <source>
        <dbReference type="ARBA" id="ARBA00022692"/>
    </source>
</evidence>
<evidence type="ECO:0000313" key="10">
    <source>
        <dbReference type="EMBL" id="GIJ71776.1"/>
    </source>
</evidence>
<dbReference type="Proteomes" id="UP000635606">
    <property type="component" value="Unassembled WGS sequence"/>
</dbReference>
<accession>A0A8J3ZY53</accession>
<feature type="transmembrane region" description="Helical" evidence="8">
    <location>
        <begin position="204"/>
        <end position="222"/>
    </location>
</feature>
<dbReference type="PANTHER" id="PTHR23501">
    <property type="entry name" value="MAJOR FACILITATOR SUPERFAMILY"/>
    <property type="match status" value="1"/>
</dbReference>
<dbReference type="Gene3D" id="1.20.1250.20">
    <property type="entry name" value="MFS general substrate transporter like domains"/>
    <property type="match status" value="1"/>
</dbReference>
<organism evidence="10 11">
    <name type="scientific">Virgisporangium ochraceum</name>
    <dbReference type="NCBI Taxonomy" id="65505"/>
    <lineage>
        <taxon>Bacteria</taxon>
        <taxon>Bacillati</taxon>
        <taxon>Actinomycetota</taxon>
        <taxon>Actinomycetes</taxon>
        <taxon>Micromonosporales</taxon>
        <taxon>Micromonosporaceae</taxon>
        <taxon>Virgisporangium</taxon>
    </lineage>
</organism>
<feature type="transmembrane region" description="Helical" evidence="8">
    <location>
        <begin position="169"/>
        <end position="188"/>
    </location>
</feature>
<sequence>MTTSKAAGVGFRSERGPVLAAVMLCTGLVALDSTIIATAVPSIVRDLGGFSQFPWLFSIYLLTAAVTVPLYGKFADQVGRKPVMLIGIAVFLAGSVLCGIAWSMPALIVARAVQGLGAGAVQPMSMTIIGDLYSVEERARVQGYLASVWAISSVVGPTLGGVFSEYLSWRWIFFINLPLGAVAAWALVRRFTENVTRREHKVDYLGAALLTAGFSLLILGLLEGGVRWEWSSAPSVAILTVAGVLILAFVLVERRAAEPVLPLWVVSRRVLAGGNLASLVIGALLIGLTSYLPTYAQGVLGVGPLVAGFAVAALTLGWPIAASLSGRVYLRIGFRNTAVFGASVVIVGAVFTALLTRTSPVWVAAAAAFVMGVGLGFTSSPTIVAAQSVVGWDRRGVVTGANMFARSLGSAVGAAIFGAIANATLSARFADPPPDVAGRIPADVSADSLILDAGPGPVGDFVRGALFDASRHVFVGLVVLAVVGLFAVLLLPHRTRDLEFD</sequence>
<dbReference type="EMBL" id="BOPH01000090">
    <property type="protein sequence ID" value="GIJ71776.1"/>
    <property type="molecule type" value="Genomic_DNA"/>
</dbReference>
<gene>
    <name evidence="10" type="ORF">Voc01_066930</name>
</gene>
<dbReference type="Pfam" id="PF07690">
    <property type="entry name" value="MFS_1"/>
    <property type="match status" value="1"/>
</dbReference>
<feature type="transmembrane region" description="Helical" evidence="8">
    <location>
        <begin position="234"/>
        <end position="252"/>
    </location>
</feature>
<keyword evidence="4" id="KW-1003">Cell membrane</keyword>
<dbReference type="GO" id="GO:0005886">
    <property type="term" value="C:plasma membrane"/>
    <property type="evidence" value="ECO:0007669"/>
    <property type="project" value="UniProtKB-SubCell"/>
</dbReference>
<evidence type="ECO:0000256" key="2">
    <source>
        <dbReference type="ARBA" id="ARBA00007520"/>
    </source>
</evidence>
<keyword evidence="7 8" id="KW-0472">Membrane</keyword>
<evidence type="ECO:0000256" key="6">
    <source>
        <dbReference type="ARBA" id="ARBA00022989"/>
    </source>
</evidence>
<dbReference type="GO" id="GO:0022857">
    <property type="term" value="F:transmembrane transporter activity"/>
    <property type="evidence" value="ECO:0007669"/>
    <property type="project" value="InterPro"/>
</dbReference>
<comment type="similarity">
    <text evidence="2">Belongs to the major facilitator superfamily. TCR/Tet family.</text>
</comment>
<dbReference type="AlphaFoldDB" id="A0A8J3ZY53"/>
<proteinExistence type="inferred from homology"/>
<feature type="transmembrane region" description="Helical" evidence="8">
    <location>
        <begin position="298"/>
        <end position="321"/>
    </location>
</feature>
<evidence type="ECO:0000256" key="4">
    <source>
        <dbReference type="ARBA" id="ARBA00022475"/>
    </source>
</evidence>
<name>A0A8J3ZY53_9ACTN</name>
<dbReference type="InterPro" id="IPR036259">
    <property type="entry name" value="MFS_trans_sf"/>
</dbReference>
<feature type="transmembrane region" description="Helical" evidence="8">
    <location>
        <begin position="52"/>
        <end position="71"/>
    </location>
</feature>